<comment type="caution">
    <text evidence="1">The sequence shown here is derived from an EMBL/GenBank/DDBJ whole genome shotgun (WGS) entry which is preliminary data.</text>
</comment>
<evidence type="ECO:0000313" key="1">
    <source>
        <dbReference type="EMBL" id="SOO26589.1"/>
    </source>
</evidence>
<protein>
    <recommendedName>
        <fullName evidence="3">Transposase</fullName>
    </recommendedName>
</protein>
<evidence type="ECO:0008006" key="3">
    <source>
        <dbReference type="Google" id="ProtNLM"/>
    </source>
</evidence>
<dbReference type="AlphaFoldDB" id="A0A7Z7J3D5"/>
<dbReference type="EMBL" id="OCZC01000085">
    <property type="protein sequence ID" value="SOO26589.1"/>
    <property type="molecule type" value="Genomic_DNA"/>
</dbReference>
<accession>A0A7Z7J3D5</accession>
<evidence type="ECO:0000313" key="2">
    <source>
        <dbReference type="Proteomes" id="UP000234345"/>
    </source>
</evidence>
<dbReference type="Proteomes" id="UP000234345">
    <property type="component" value="Unassembled WGS sequence"/>
</dbReference>
<reference evidence="1 2" key="1">
    <citation type="submission" date="2017-10" db="EMBL/GenBank/DDBJ databases">
        <authorList>
            <person name="Regsiter A."/>
            <person name="William W."/>
        </authorList>
    </citation>
    <scope>NUCLEOTIDE SEQUENCE [LARGE SCALE GENOMIC DNA]</scope>
    <source>
        <strain evidence="1 2">CFBP6991</strain>
    </source>
</reference>
<organism evidence="1 2">
    <name type="scientific">Xanthomonas campestris pv. phaseoli</name>
    <dbReference type="NCBI Taxonomy" id="317013"/>
    <lineage>
        <taxon>Bacteria</taxon>
        <taxon>Pseudomonadati</taxon>
        <taxon>Pseudomonadota</taxon>
        <taxon>Gammaproteobacteria</taxon>
        <taxon>Lysobacterales</taxon>
        <taxon>Lysobacteraceae</taxon>
        <taxon>Xanthomonas</taxon>
    </lineage>
</organism>
<name>A0A7Z7J3D5_XANCH</name>
<proteinExistence type="predicted"/>
<sequence length="55" mass="6439">MKIDSAFRGHIRSLTKLSDYERRVCAMTLNLEDRNVFRNAAFSTLWHRARREAAG</sequence>
<gene>
    <name evidence="1" type="ORF">XFF6991_570154</name>
</gene>